<protein>
    <recommendedName>
        <fullName evidence="2">DUF2190 domain-containing protein</fullName>
    </recommendedName>
</protein>
<organism evidence="1">
    <name type="scientific">marine sediment metagenome</name>
    <dbReference type="NCBI Taxonomy" id="412755"/>
    <lineage>
        <taxon>unclassified sequences</taxon>
        <taxon>metagenomes</taxon>
        <taxon>ecological metagenomes</taxon>
    </lineage>
</organism>
<name>A0A0F9R7D9_9ZZZZ</name>
<proteinExistence type="predicted"/>
<dbReference type="Pfam" id="PF09956">
    <property type="entry name" value="Phage_cement_2"/>
    <property type="match status" value="1"/>
</dbReference>
<dbReference type="InterPro" id="IPR011231">
    <property type="entry name" value="Phage_VT1-Sakai_H0018"/>
</dbReference>
<sequence length="129" mass="13097">MAKNFEQVGNTLTVAESTLTHIDSGDGLVNSGEPCTFGAGDQFAGIAQIDAVATTTQIPVLRKGVHRLAVTGRDQVPADSAVAVGDALYIDVPEGQINKDGTLGVLLGYALGTVGAGLTATIPVMMKDG</sequence>
<accession>A0A0F9R7D9</accession>
<comment type="caution">
    <text evidence="1">The sequence shown here is derived from an EMBL/GenBank/DDBJ whole genome shotgun (WGS) entry which is preliminary data.</text>
</comment>
<reference evidence="1" key="1">
    <citation type="journal article" date="2015" name="Nature">
        <title>Complex archaea that bridge the gap between prokaryotes and eukaryotes.</title>
        <authorList>
            <person name="Spang A."/>
            <person name="Saw J.H."/>
            <person name="Jorgensen S.L."/>
            <person name="Zaremba-Niedzwiedzka K."/>
            <person name="Martijn J."/>
            <person name="Lind A.E."/>
            <person name="van Eijk R."/>
            <person name="Schleper C."/>
            <person name="Guy L."/>
            <person name="Ettema T.J."/>
        </authorList>
    </citation>
    <scope>NUCLEOTIDE SEQUENCE</scope>
</reference>
<evidence type="ECO:0000313" key="1">
    <source>
        <dbReference type="EMBL" id="KKN50684.1"/>
    </source>
</evidence>
<evidence type="ECO:0008006" key="2">
    <source>
        <dbReference type="Google" id="ProtNLM"/>
    </source>
</evidence>
<dbReference type="AlphaFoldDB" id="A0A0F9R7D9"/>
<gene>
    <name evidence="1" type="ORF">LCGC14_0630330</name>
</gene>
<dbReference type="EMBL" id="LAZR01001100">
    <property type="protein sequence ID" value="KKN50684.1"/>
    <property type="molecule type" value="Genomic_DNA"/>
</dbReference>